<evidence type="ECO:0000256" key="5">
    <source>
        <dbReference type="ARBA" id="ARBA00023136"/>
    </source>
</evidence>
<feature type="compositionally biased region" description="Pro residues" evidence="6">
    <location>
        <begin position="23"/>
        <end position="33"/>
    </location>
</feature>
<evidence type="ECO:0000256" key="4">
    <source>
        <dbReference type="ARBA" id="ARBA00022989"/>
    </source>
</evidence>
<accession>A0A4U1EX90</accession>
<dbReference type="PANTHER" id="PTHR15191">
    <property type="entry name" value="PROTEIN CBG20567"/>
    <property type="match status" value="1"/>
</dbReference>
<evidence type="ECO:0000256" key="6">
    <source>
        <dbReference type="SAM" id="MobiDB-lite"/>
    </source>
</evidence>
<keyword evidence="4 7" id="KW-1133">Transmembrane helix</keyword>
<reference evidence="9" key="1">
    <citation type="journal article" date="2019" name="IScience">
        <title>Narwhal Genome Reveals Long-Term Low Genetic Diversity despite Current Large Abundance Size.</title>
        <authorList>
            <person name="Westbury M.V."/>
            <person name="Petersen B."/>
            <person name="Garde E."/>
            <person name="Heide-Jorgensen M.P."/>
            <person name="Lorenzen E.D."/>
        </authorList>
    </citation>
    <scope>NUCLEOTIDE SEQUENCE [LARGE SCALE GENOMIC DNA]</scope>
</reference>
<comment type="caution">
    <text evidence="8">The sequence shown here is derived from an EMBL/GenBank/DDBJ whole genome shotgun (WGS) entry which is preliminary data.</text>
</comment>
<dbReference type="GO" id="GO:0006606">
    <property type="term" value="P:protein import into nucleus"/>
    <property type="evidence" value="ECO:0007669"/>
    <property type="project" value="TreeGrafter"/>
</dbReference>
<evidence type="ECO:0000256" key="3">
    <source>
        <dbReference type="ARBA" id="ARBA00022729"/>
    </source>
</evidence>
<feature type="transmembrane region" description="Helical" evidence="7">
    <location>
        <begin position="244"/>
        <end position="269"/>
    </location>
</feature>
<evidence type="ECO:0000313" key="8">
    <source>
        <dbReference type="EMBL" id="TKC41372.1"/>
    </source>
</evidence>
<sequence length="328" mass="36244">RTDPRAGRRDRERRGAGPCSPLARPPPRPPPARGPSGRRRLAGVRGAARPADEDDDRLAGSQPPWRLAGSAGRLYAGDWPSAAPRCSCCFSRRPPRRHLCGEECPGVQGVLRRVGTGEGATAWLESGLASLWPLVPGCLLTRQSVNTNRTCEECLKNVSVSSTGSACDPEADPLPLTPGPLVCVPGSVVWAFTRLMPCHRLLQCLWCNTDKACLDYPVTKILPPSSLCKLSSARWGVCWVNFEALIIALSVLGGALLLGVACCCCCCCCGRRRSRRPDKSEERAAREREERRVRQEERRAEMKSRHDEIRRKYGLFREENPYARFENN</sequence>
<comment type="subcellular location">
    <subcellularLocation>
        <location evidence="1">Membrane</location>
        <topology evidence="1">Single-pass type I membrane protein</topology>
    </subcellularLocation>
</comment>
<dbReference type="Proteomes" id="UP000308365">
    <property type="component" value="Unassembled WGS sequence"/>
</dbReference>
<evidence type="ECO:0000256" key="1">
    <source>
        <dbReference type="ARBA" id="ARBA00004479"/>
    </source>
</evidence>
<keyword evidence="5 7" id="KW-0472">Membrane</keyword>
<feature type="region of interest" description="Disordered" evidence="6">
    <location>
        <begin position="280"/>
        <end position="306"/>
    </location>
</feature>
<dbReference type="GO" id="GO:0016020">
    <property type="term" value="C:membrane"/>
    <property type="evidence" value="ECO:0007669"/>
    <property type="project" value="UniProtKB-SubCell"/>
</dbReference>
<dbReference type="GO" id="GO:0005737">
    <property type="term" value="C:cytoplasm"/>
    <property type="evidence" value="ECO:0007669"/>
    <property type="project" value="TreeGrafter"/>
</dbReference>
<dbReference type="GO" id="GO:0005634">
    <property type="term" value="C:nucleus"/>
    <property type="evidence" value="ECO:0007669"/>
    <property type="project" value="TreeGrafter"/>
</dbReference>
<evidence type="ECO:0000256" key="2">
    <source>
        <dbReference type="ARBA" id="ARBA00022692"/>
    </source>
</evidence>
<gene>
    <name evidence="8" type="ORF">EI555_013711</name>
</gene>
<keyword evidence="2 7" id="KW-0812">Transmembrane</keyword>
<feature type="region of interest" description="Disordered" evidence="6">
    <location>
        <begin position="1"/>
        <end position="66"/>
    </location>
</feature>
<evidence type="ECO:0000256" key="7">
    <source>
        <dbReference type="SAM" id="Phobius"/>
    </source>
</evidence>
<dbReference type="PANTHER" id="PTHR15191:SF14">
    <property type="entry name" value="PITUITARY TUMOR-TRANSFORMING GENE 1 PROTEIN-INTERACTING PROTEIN"/>
    <property type="match status" value="1"/>
</dbReference>
<feature type="compositionally biased region" description="Basic and acidic residues" evidence="6">
    <location>
        <begin position="1"/>
        <end position="15"/>
    </location>
</feature>
<evidence type="ECO:0008006" key="10">
    <source>
        <dbReference type="Google" id="ProtNLM"/>
    </source>
</evidence>
<feature type="non-terminal residue" evidence="8">
    <location>
        <position position="1"/>
    </location>
</feature>
<dbReference type="EMBL" id="RWIC01000649">
    <property type="protein sequence ID" value="TKC41372.1"/>
    <property type="molecule type" value="Genomic_DNA"/>
</dbReference>
<evidence type="ECO:0000313" key="9">
    <source>
        <dbReference type="Proteomes" id="UP000308365"/>
    </source>
</evidence>
<protein>
    <recommendedName>
        <fullName evidence="10">PSI domain-containing protein</fullName>
    </recommendedName>
</protein>
<dbReference type="InterPro" id="IPR052304">
    <property type="entry name" value="PTTG1IP"/>
</dbReference>
<proteinExistence type="predicted"/>
<organism evidence="8 9">
    <name type="scientific">Monodon monoceros</name>
    <name type="common">Narwhal</name>
    <name type="synonym">Ceratodon monodon</name>
    <dbReference type="NCBI Taxonomy" id="40151"/>
    <lineage>
        <taxon>Eukaryota</taxon>
        <taxon>Metazoa</taxon>
        <taxon>Chordata</taxon>
        <taxon>Craniata</taxon>
        <taxon>Vertebrata</taxon>
        <taxon>Euteleostomi</taxon>
        <taxon>Mammalia</taxon>
        <taxon>Eutheria</taxon>
        <taxon>Laurasiatheria</taxon>
        <taxon>Artiodactyla</taxon>
        <taxon>Whippomorpha</taxon>
        <taxon>Cetacea</taxon>
        <taxon>Odontoceti</taxon>
        <taxon>Monodontidae</taxon>
        <taxon>Monodon</taxon>
    </lineage>
</organism>
<keyword evidence="3" id="KW-0732">Signal</keyword>
<dbReference type="AlphaFoldDB" id="A0A4U1EX90"/>
<name>A0A4U1EX90_MONMO</name>